<dbReference type="PANTHER" id="PTHR45641:SF19">
    <property type="entry name" value="NEPHROCYSTIN-3"/>
    <property type="match status" value="1"/>
</dbReference>
<dbReference type="InterPro" id="IPR009057">
    <property type="entry name" value="Homeodomain-like_sf"/>
</dbReference>
<dbReference type="Gene3D" id="2.30.30.40">
    <property type="entry name" value="SH3 Domains"/>
    <property type="match status" value="1"/>
</dbReference>
<keyword evidence="3" id="KW-0802">TPR repeat</keyword>
<evidence type="ECO:0000256" key="1">
    <source>
        <dbReference type="ARBA" id="ARBA00022443"/>
    </source>
</evidence>
<keyword evidence="6" id="KW-1133">Transmembrane helix</keyword>
<keyword evidence="2" id="KW-0677">Repeat</keyword>
<dbReference type="SUPFAM" id="SSF50044">
    <property type="entry name" value="SH3-domain"/>
    <property type="match status" value="1"/>
</dbReference>
<keyword evidence="1 4" id="KW-0728">SH3 domain</keyword>
<dbReference type="SUPFAM" id="SSF46689">
    <property type="entry name" value="Homeodomain-like"/>
    <property type="match status" value="1"/>
</dbReference>
<dbReference type="PANTHER" id="PTHR45641">
    <property type="entry name" value="TETRATRICOPEPTIDE REPEAT PROTEIN (AFU_ORTHOLOGUE AFUA_6G03870)"/>
    <property type="match status" value="1"/>
</dbReference>
<feature type="domain" description="SH3" evidence="7">
    <location>
        <begin position="575"/>
        <end position="636"/>
    </location>
</feature>
<dbReference type="PROSITE" id="PS50090">
    <property type="entry name" value="MYB_LIKE"/>
    <property type="match status" value="1"/>
</dbReference>
<feature type="region of interest" description="Disordered" evidence="5">
    <location>
        <begin position="1133"/>
        <end position="1155"/>
    </location>
</feature>
<evidence type="ECO:0000313" key="9">
    <source>
        <dbReference type="EMBL" id="KAJ8058189.1"/>
    </source>
</evidence>
<reference evidence="9" key="1">
    <citation type="submission" date="2022-11" db="EMBL/GenBank/DDBJ databases">
        <title>Genome Resource of Sclerotinia nivalis Strain SnTB1, a Plant Pathogen Isolated from American Ginseng.</title>
        <authorList>
            <person name="Fan S."/>
        </authorList>
    </citation>
    <scope>NUCLEOTIDE SEQUENCE</scope>
    <source>
        <strain evidence="9">SnTB1</strain>
    </source>
</reference>
<protein>
    <recommendedName>
        <fullName evidence="11">Nephrocystin-3</fullName>
    </recommendedName>
</protein>
<comment type="caution">
    <text evidence="9">The sequence shown here is derived from an EMBL/GenBank/DDBJ whole genome shotgun (WGS) entry which is preliminary data.</text>
</comment>
<dbReference type="CDD" id="cd00167">
    <property type="entry name" value="SANT"/>
    <property type="match status" value="1"/>
</dbReference>
<evidence type="ECO:0000313" key="10">
    <source>
        <dbReference type="Proteomes" id="UP001152300"/>
    </source>
</evidence>
<dbReference type="Gene3D" id="1.25.40.10">
    <property type="entry name" value="Tetratricopeptide repeat domain"/>
    <property type="match status" value="1"/>
</dbReference>
<dbReference type="SMART" id="SM00028">
    <property type="entry name" value="TPR"/>
    <property type="match status" value="3"/>
</dbReference>
<evidence type="ECO:0000256" key="2">
    <source>
        <dbReference type="ARBA" id="ARBA00022737"/>
    </source>
</evidence>
<evidence type="ECO:0000259" key="8">
    <source>
        <dbReference type="PROSITE" id="PS50090"/>
    </source>
</evidence>
<feature type="transmembrane region" description="Helical" evidence="6">
    <location>
        <begin position="1353"/>
        <end position="1375"/>
    </location>
</feature>
<evidence type="ECO:0008006" key="11">
    <source>
        <dbReference type="Google" id="ProtNLM"/>
    </source>
</evidence>
<organism evidence="9 10">
    <name type="scientific">Sclerotinia nivalis</name>
    <dbReference type="NCBI Taxonomy" id="352851"/>
    <lineage>
        <taxon>Eukaryota</taxon>
        <taxon>Fungi</taxon>
        <taxon>Dikarya</taxon>
        <taxon>Ascomycota</taxon>
        <taxon>Pezizomycotina</taxon>
        <taxon>Leotiomycetes</taxon>
        <taxon>Helotiales</taxon>
        <taxon>Sclerotiniaceae</taxon>
        <taxon>Sclerotinia</taxon>
    </lineage>
</organism>
<dbReference type="SUPFAM" id="SSF48452">
    <property type="entry name" value="TPR-like"/>
    <property type="match status" value="1"/>
</dbReference>
<dbReference type="InterPro" id="IPR001005">
    <property type="entry name" value="SANT/Myb"/>
</dbReference>
<dbReference type="Pfam" id="PF00249">
    <property type="entry name" value="Myb_DNA-binding"/>
    <property type="match status" value="1"/>
</dbReference>
<evidence type="ECO:0000256" key="3">
    <source>
        <dbReference type="ARBA" id="ARBA00022803"/>
    </source>
</evidence>
<dbReference type="Pfam" id="PF13424">
    <property type="entry name" value="TPR_12"/>
    <property type="match status" value="1"/>
</dbReference>
<feature type="transmembrane region" description="Helical" evidence="6">
    <location>
        <begin position="1324"/>
        <end position="1346"/>
    </location>
</feature>
<sequence>MPLYMQRYDPSASSHEPKRYDFTGLDTTSAHGDPLHCDTGEDAYIKLGRGPVLSGMLPAAANHVVWSTSFKSKPDHAIKNGLEPSAASELLSVEISQRNADDLTSEAFETFEEMNSRHRREYDDLQRRITQKMYLATDKTRQDIHRQCDELERRLKKRQYMETPFLVDANTRNRRISKQLRAEESKDHAAAISNIDSELQWMETENALLHTLEAKERDLGPDHISTIDTVKNAGRVYFDQGKLVEAEAMFLRALHGYQNATGPTQVLINGVKNNLGRIYYRQGNMNKAEDMYIQALASFERYLGSTHPTTRNTANRLGHVYQKQGKLQEAERLFEQSMNPMTESSKDLVKNGSAVLDHLQLGSNRKDDLTGTRKFTGDNIRELGKAFRNNDTSRSASSTNISDTTRWATSEDACLLRTISRIGLEDWPAVSAVVGTKTAEQCHYRYLKFEKSFGIDPTSSDKASQIKFFMSAVEKGSSSELAHWLRNHKDTSVVDDNIVLQWDESGAKLKEGSLATPSTSGPMSPAACKSISDHEMPHGKNTTDIRTLVVDPFKNPQIESDIAINAQWDQDSQEELHGKAMALFDFKTDSDNELTMVEGQVVDILCRHGQGWLVAEDSRTKKSGLVPEGYICMLHHLVQGIDSQDIEEKLTASATDLAKTILGKSPWLDRMEGSELELAVTILGNEVRSKLHGQGWPRTTLEMHREVHMETFRDLLVHSRNEQGLQPLKLSPSLKTRDDININPHASLFVNEAYDPDDQSENSFDFSATESVVSVADSIFSAISLTTGSSMSSLSVSQTATDRLVRLLLEDTVIKPLCEDALRENGLSRERFERNLSRLLKGFAVELRKEAQTRGERQAAHLVRFRARNSAHMICSTLRTEKEEENTKAGLATAPHSNIEKDEPEGDMDVEEDSDGLSESSEDTPDDFQHLENFVKDSKAFQSFRENLRAFIHPQKAHLTTVSTSTVASRRDSLCSNPNALATALPEMLEDVNEDSVTVSDNLEASNHTSVFMALSELQVPANLNLETFRKVYQPISQMLELLASAIKTRKRPPVAHGKTRIEWSCKCGQKLYDDFTELRPGAASRLEQALSHSDSSGTNIGRGSTFGSYTGSLWSSFSSISKLWASNSSRKSLESGLPTREPPKSQLDPSNPNAVEPTPLPVELLYLLLCYPSGRYATRLLQLDLHNLEPKSDQSLFTILRSNYKSMRGQFFSLISLKTLKSIKFVHFEMYRSSLIDVRQKDVIPPPNHIEYRYSPAPSEVIPPVGDNHLMHLFLHPDHADEDTVCLDRFPKKLKEKLCCKKGQPTNFGWGLEFVEGWDMKSIWIISFVIFGIGSLLLGILWAVYKHSIQDAFAIAGYMVSFTAVSVGAIQSLLVM</sequence>
<dbReference type="Pfam" id="PF13374">
    <property type="entry name" value="TPR_10"/>
    <property type="match status" value="1"/>
</dbReference>
<dbReference type="Proteomes" id="UP001152300">
    <property type="component" value="Unassembled WGS sequence"/>
</dbReference>
<feature type="region of interest" description="Disordered" evidence="5">
    <location>
        <begin position="878"/>
        <end position="925"/>
    </location>
</feature>
<keyword evidence="6" id="KW-0812">Transmembrane</keyword>
<accession>A0A9X0DCW4</accession>
<evidence type="ECO:0000256" key="5">
    <source>
        <dbReference type="SAM" id="MobiDB-lite"/>
    </source>
</evidence>
<evidence type="ECO:0000256" key="6">
    <source>
        <dbReference type="SAM" id="Phobius"/>
    </source>
</evidence>
<dbReference type="Gene3D" id="1.10.10.60">
    <property type="entry name" value="Homeodomain-like"/>
    <property type="match status" value="1"/>
</dbReference>
<dbReference type="PROSITE" id="PS50002">
    <property type="entry name" value="SH3"/>
    <property type="match status" value="1"/>
</dbReference>
<keyword evidence="10" id="KW-1185">Reference proteome</keyword>
<keyword evidence="6" id="KW-0472">Membrane</keyword>
<dbReference type="OrthoDB" id="9988102at2759"/>
<evidence type="ECO:0000256" key="4">
    <source>
        <dbReference type="PROSITE-ProRule" id="PRU00192"/>
    </source>
</evidence>
<feature type="compositionally biased region" description="Acidic residues" evidence="5">
    <location>
        <begin position="902"/>
        <end position="925"/>
    </location>
</feature>
<dbReference type="EMBL" id="JAPEIS010000016">
    <property type="protein sequence ID" value="KAJ8058189.1"/>
    <property type="molecule type" value="Genomic_DNA"/>
</dbReference>
<proteinExistence type="predicted"/>
<evidence type="ECO:0000259" key="7">
    <source>
        <dbReference type="PROSITE" id="PS50002"/>
    </source>
</evidence>
<dbReference type="Pfam" id="PF00018">
    <property type="entry name" value="SH3_1"/>
    <property type="match status" value="1"/>
</dbReference>
<dbReference type="InterPro" id="IPR001452">
    <property type="entry name" value="SH3_domain"/>
</dbReference>
<name>A0A9X0DCW4_9HELO</name>
<gene>
    <name evidence="9" type="ORF">OCU04_012388</name>
</gene>
<dbReference type="SMART" id="SM00717">
    <property type="entry name" value="SANT"/>
    <property type="match status" value="1"/>
</dbReference>
<feature type="domain" description="Myb-like" evidence="8">
    <location>
        <begin position="406"/>
        <end position="450"/>
    </location>
</feature>
<dbReference type="InterPro" id="IPR019734">
    <property type="entry name" value="TPR_rpt"/>
</dbReference>
<dbReference type="InterPro" id="IPR011990">
    <property type="entry name" value="TPR-like_helical_dom_sf"/>
</dbReference>
<dbReference type="InterPro" id="IPR036028">
    <property type="entry name" value="SH3-like_dom_sf"/>
</dbReference>
<dbReference type="SMART" id="SM00326">
    <property type="entry name" value="SH3"/>
    <property type="match status" value="1"/>
</dbReference>